<dbReference type="Proteomes" id="UP000821837">
    <property type="component" value="Unassembled WGS sequence"/>
</dbReference>
<reference evidence="1" key="2">
    <citation type="submission" date="2021-09" db="EMBL/GenBank/DDBJ databases">
        <authorList>
            <person name="Jia N."/>
            <person name="Wang J."/>
            <person name="Shi W."/>
            <person name="Du L."/>
            <person name="Sun Y."/>
            <person name="Zhan W."/>
            <person name="Jiang J."/>
            <person name="Wang Q."/>
            <person name="Zhang B."/>
            <person name="Ji P."/>
            <person name="Sakyi L.B."/>
            <person name="Cui X."/>
            <person name="Yuan T."/>
            <person name="Jiang B."/>
            <person name="Yang W."/>
            <person name="Lam T.T.-Y."/>
            <person name="Chang Q."/>
            <person name="Ding S."/>
            <person name="Wang X."/>
            <person name="Zhu J."/>
            <person name="Ruan X."/>
            <person name="Zhao L."/>
            <person name="Wei J."/>
            <person name="Que T."/>
            <person name="Du C."/>
            <person name="Cheng J."/>
            <person name="Dai P."/>
            <person name="Han X."/>
            <person name="Huang E."/>
            <person name="Gao Y."/>
            <person name="Liu J."/>
            <person name="Shao H."/>
            <person name="Ye R."/>
            <person name="Li L."/>
            <person name="Wei W."/>
            <person name="Wang X."/>
            <person name="Wang C."/>
            <person name="Huo Q."/>
            <person name="Li W."/>
            <person name="Guo W."/>
            <person name="Chen H."/>
            <person name="Chen S."/>
            <person name="Zhou L."/>
            <person name="Zhou L."/>
            <person name="Ni X."/>
            <person name="Tian J."/>
            <person name="Zhou Y."/>
            <person name="Sheng Y."/>
            <person name="Liu T."/>
            <person name="Pan Y."/>
            <person name="Xia L."/>
            <person name="Li J."/>
            <person name="Zhao F."/>
            <person name="Cao W."/>
        </authorList>
    </citation>
    <scope>NUCLEOTIDE SEQUENCE</scope>
    <source>
        <strain evidence="1">Rsan-2018</strain>
        <tissue evidence="1">Larvae</tissue>
    </source>
</reference>
<comment type="caution">
    <text evidence="1">The sequence shown here is derived from an EMBL/GenBank/DDBJ whole genome shotgun (WGS) entry which is preliminary data.</text>
</comment>
<dbReference type="EMBL" id="JABSTV010001250">
    <property type="protein sequence ID" value="KAH7956630.1"/>
    <property type="molecule type" value="Genomic_DNA"/>
</dbReference>
<gene>
    <name evidence="1" type="ORF">HPB52_011211</name>
</gene>
<sequence length="121" mass="13740">MDDEEVNDTHFESLLPSGVQLVDYVAIDDDVAVAGLLTDDDILSEVLTKDQNHCSDDDTQDEPMRHRTLQEAAEALAVFKQFCVGFRDSERVHHHLMGLKKIVLAQIPTKRQTKITQFFTK</sequence>
<proteinExistence type="predicted"/>
<reference evidence="1" key="1">
    <citation type="journal article" date="2020" name="Cell">
        <title>Large-Scale Comparative Analyses of Tick Genomes Elucidate Their Genetic Diversity and Vector Capacities.</title>
        <authorList>
            <consortium name="Tick Genome and Microbiome Consortium (TIGMIC)"/>
            <person name="Jia N."/>
            <person name="Wang J."/>
            <person name="Shi W."/>
            <person name="Du L."/>
            <person name="Sun Y."/>
            <person name="Zhan W."/>
            <person name="Jiang J.F."/>
            <person name="Wang Q."/>
            <person name="Zhang B."/>
            <person name="Ji P."/>
            <person name="Bell-Sakyi L."/>
            <person name="Cui X.M."/>
            <person name="Yuan T.T."/>
            <person name="Jiang B.G."/>
            <person name="Yang W.F."/>
            <person name="Lam T.T."/>
            <person name="Chang Q.C."/>
            <person name="Ding S.J."/>
            <person name="Wang X.J."/>
            <person name="Zhu J.G."/>
            <person name="Ruan X.D."/>
            <person name="Zhao L."/>
            <person name="Wei J.T."/>
            <person name="Ye R.Z."/>
            <person name="Que T.C."/>
            <person name="Du C.H."/>
            <person name="Zhou Y.H."/>
            <person name="Cheng J.X."/>
            <person name="Dai P.F."/>
            <person name="Guo W.B."/>
            <person name="Han X.H."/>
            <person name="Huang E.J."/>
            <person name="Li L.F."/>
            <person name="Wei W."/>
            <person name="Gao Y.C."/>
            <person name="Liu J.Z."/>
            <person name="Shao H.Z."/>
            <person name="Wang X."/>
            <person name="Wang C.C."/>
            <person name="Yang T.C."/>
            <person name="Huo Q.B."/>
            <person name="Li W."/>
            <person name="Chen H.Y."/>
            <person name="Chen S.E."/>
            <person name="Zhou L.G."/>
            <person name="Ni X.B."/>
            <person name="Tian J.H."/>
            <person name="Sheng Y."/>
            <person name="Liu T."/>
            <person name="Pan Y.S."/>
            <person name="Xia L.Y."/>
            <person name="Li J."/>
            <person name="Zhao F."/>
            <person name="Cao W.C."/>
        </authorList>
    </citation>
    <scope>NUCLEOTIDE SEQUENCE</scope>
    <source>
        <strain evidence="1">Rsan-2018</strain>
    </source>
</reference>
<keyword evidence="2" id="KW-1185">Reference proteome</keyword>
<organism evidence="1 2">
    <name type="scientific">Rhipicephalus sanguineus</name>
    <name type="common">Brown dog tick</name>
    <name type="synonym">Ixodes sanguineus</name>
    <dbReference type="NCBI Taxonomy" id="34632"/>
    <lineage>
        <taxon>Eukaryota</taxon>
        <taxon>Metazoa</taxon>
        <taxon>Ecdysozoa</taxon>
        <taxon>Arthropoda</taxon>
        <taxon>Chelicerata</taxon>
        <taxon>Arachnida</taxon>
        <taxon>Acari</taxon>
        <taxon>Parasitiformes</taxon>
        <taxon>Ixodida</taxon>
        <taxon>Ixodoidea</taxon>
        <taxon>Ixodidae</taxon>
        <taxon>Rhipicephalinae</taxon>
        <taxon>Rhipicephalus</taxon>
        <taxon>Rhipicephalus</taxon>
    </lineage>
</organism>
<dbReference type="AlphaFoldDB" id="A0A9D4SY76"/>
<protein>
    <submittedName>
        <fullName evidence="1">Uncharacterized protein</fullName>
    </submittedName>
</protein>
<dbReference type="VEuPathDB" id="VectorBase:RSAN_030848"/>
<accession>A0A9D4SY76</accession>
<evidence type="ECO:0000313" key="2">
    <source>
        <dbReference type="Proteomes" id="UP000821837"/>
    </source>
</evidence>
<evidence type="ECO:0000313" key="1">
    <source>
        <dbReference type="EMBL" id="KAH7956630.1"/>
    </source>
</evidence>
<name>A0A9D4SY76_RHISA</name>